<dbReference type="Gene3D" id="1.25.40.10">
    <property type="entry name" value="Tetratricopeptide repeat domain"/>
    <property type="match status" value="1"/>
</dbReference>
<dbReference type="SUPFAM" id="SSF46894">
    <property type="entry name" value="C-terminal effector domain of the bipartite response regulators"/>
    <property type="match status" value="1"/>
</dbReference>
<dbReference type="Pfam" id="PF13191">
    <property type="entry name" value="AAA_16"/>
    <property type="match status" value="1"/>
</dbReference>
<name>A0A1I5CB51_9MICO</name>
<evidence type="ECO:0000313" key="5">
    <source>
        <dbReference type="Proteomes" id="UP000198867"/>
    </source>
</evidence>
<dbReference type="InterPro" id="IPR036388">
    <property type="entry name" value="WH-like_DNA-bd_sf"/>
</dbReference>
<dbReference type="SUPFAM" id="SSF52540">
    <property type="entry name" value="P-loop containing nucleoside triphosphate hydrolases"/>
    <property type="match status" value="1"/>
</dbReference>
<dbReference type="GO" id="GO:0004016">
    <property type="term" value="F:adenylate cyclase activity"/>
    <property type="evidence" value="ECO:0007669"/>
    <property type="project" value="TreeGrafter"/>
</dbReference>
<feature type="domain" description="HTH luxR-type" evidence="3">
    <location>
        <begin position="763"/>
        <end position="827"/>
    </location>
</feature>
<dbReference type="Gene3D" id="1.10.10.10">
    <property type="entry name" value="Winged helix-like DNA-binding domain superfamily/Winged helix DNA-binding domain"/>
    <property type="match status" value="1"/>
</dbReference>
<dbReference type="InterPro" id="IPR027417">
    <property type="entry name" value="P-loop_NTPase"/>
</dbReference>
<gene>
    <name evidence="4" type="ORF">SAMN05216219_2318</name>
</gene>
<keyword evidence="1" id="KW-0547">Nucleotide-binding</keyword>
<dbReference type="InterPro" id="IPR041664">
    <property type="entry name" value="AAA_16"/>
</dbReference>
<dbReference type="EMBL" id="FOVM01000006">
    <property type="protein sequence ID" value="SFN84104.1"/>
    <property type="molecule type" value="Genomic_DNA"/>
</dbReference>
<dbReference type="GO" id="GO:0006355">
    <property type="term" value="P:regulation of DNA-templated transcription"/>
    <property type="evidence" value="ECO:0007669"/>
    <property type="project" value="InterPro"/>
</dbReference>
<keyword evidence="5" id="KW-1185">Reference proteome</keyword>
<reference evidence="5" key="1">
    <citation type="submission" date="2016-10" db="EMBL/GenBank/DDBJ databases">
        <authorList>
            <person name="Varghese N."/>
            <person name="Submissions S."/>
        </authorList>
    </citation>
    <scope>NUCLEOTIDE SEQUENCE [LARGE SCALE GENOMIC DNA]</scope>
    <source>
        <strain evidence="5">CGMCC 1.11101</strain>
    </source>
</reference>
<dbReference type="Proteomes" id="UP000198867">
    <property type="component" value="Unassembled WGS sequence"/>
</dbReference>
<dbReference type="OrthoDB" id="134933at2"/>
<dbReference type="PROSITE" id="PS50043">
    <property type="entry name" value="HTH_LUXR_2"/>
    <property type="match status" value="1"/>
</dbReference>
<dbReference type="RefSeq" id="WP_090711586.1">
    <property type="nucleotide sequence ID" value="NZ_FOVM01000006.1"/>
</dbReference>
<dbReference type="InterPro" id="IPR016032">
    <property type="entry name" value="Sig_transdc_resp-reg_C-effctor"/>
</dbReference>
<protein>
    <submittedName>
        <fullName evidence="4">ATP-, maltotriose-and DNA-dependent transcriptional regulator MalT</fullName>
    </submittedName>
</protein>
<sequence>MPATRLSPDVPAVSPTLLGRDRQLGAVGRAVDGVRAGSAQFVLIEGESGFGKSALLRAAAGSVALWPTRSAIADEHEAELPYGVLNQLLRQVEEGRDLEPVLSGGIAPDVPTTVAGTALLNLIDGSEGATCITIDDAQWLDQRSADALWFAGRRSFHDRLLVLIAARPDETPFLERMRLLVADDDRGVRLSVDGLNVEHVATLVKNRTGFTPPRRLASRLVAATDGNALHLQTLLNQALSGSDPLGTLGRMLQGTPPAAPGFRAVTQQTLGSIRPAARVVIEIVAVLNDTAAISDIGAIAERYGGFKLGGGDIDEASATGLVTLTADDSAVTMPHERVRAVIVRDLSLQAKQELHAAAGQVIGGHRGLDHRAHAAAEPDDALADELEAAAALAADEHQVDRAFRYARWAAVLSTVPADRERRIIDAGAHAIASRRFDLLATALGEFENLSMGPERELLLGNAALASSDIAVAMRHLSRAAASTRAGSIRARTMRAVASQTLAEMTRLMDAFEPSLRHSGAVLDALPELRDSYQGRSVGVFDLDELEAHAVSTQTLAAWQSGMGAIGQERLTKLIGAARRRGSLQPTHAILLLTLGTLLRQQCRLPEAIAALEEGVALADLGCPELSPIGRIDLALARFQKGQWDAAAATATAAASISDDIENPWVRASAYAVAAFVPAARGDRETAEAWLAEADTMPASLRTSGYRRLANFAKALSARASGDTATAVSLARKAIDRDPVYAQIEREWWQQLLTEALGPTNPAEADPLAVLSSREREVAHLAAQGLTNREVAGKLFVSVKGVEYHMGNVLAKLGLSSRRGIRGVIERN</sequence>
<dbReference type="GO" id="GO:0005524">
    <property type="term" value="F:ATP binding"/>
    <property type="evidence" value="ECO:0007669"/>
    <property type="project" value="UniProtKB-KW"/>
</dbReference>
<keyword evidence="2" id="KW-0067">ATP-binding</keyword>
<proteinExistence type="predicted"/>
<evidence type="ECO:0000256" key="1">
    <source>
        <dbReference type="ARBA" id="ARBA00022741"/>
    </source>
</evidence>
<evidence type="ECO:0000313" key="4">
    <source>
        <dbReference type="EMBL" id="SFN84104.1"/>
    </source>
</evidence>
<dbReference type="InterPro" id="IPR000792">
    <property type="entry name" value="Tscrpt_reg_LuxR_C"/>
</dbReference>
<accession>A0A1I5CB51</accession>
<evidence type="ECO:0000256" key="2">
    <source>
        <dbReference type="ARBA" id="ARBA00022840"/>
    </source>
</evidence>
<dbReference type="SMART" id="SM00421">
    <property type="entry name" value="HTH_LUXR"/>
    <property type="match status" value="1"/>
</dbReference>
<organism evidence="4 5">
    <name type="scientific">Mycetocola miduiensis</name>
    <dbReference type="NCBI Taxonomy" id="995034"/>
    <lineage>
        <taxon>Bacteria</taxon>
        <taxon>Bacillati</taxon>
        <taxon>Actinomycetota</taxon>
        <taxon>Actinomycetes</taxon>
        <taxon>Micrococcales</taxon>
        <taxon>Microbacteriaceae</taxon>
        <taxon>Mycetocola</taxon>
    </lineage>
</organism>
<dbReference type="STRING" id="995034.SAMN05216219_2318"/>
<dbReference type="SUPFAM" id="SSF48452">
    <property type="entry name" value="TPR-like"/>
    <property type="match status" value="1"/>
</dbReference>
<dbReference type="CDD" id="cd06170">
    <property type="entry name" value="LuxR_C_like"/>
    <property type="match status" value="1"/>
</dbReference>
<dbReference type="GO" id="GO:0003677">
    <property type="term" value="F:DNA binding"/>
    <property type="evidence" value="ECO:0007669"/>
    <property type="project" value="InterPro"/>
</dbReference>
<dbReference type="PANTHER" id="PTHR16305">
    <property type="entry name" value="TESTICULAR SOLUBLE ADENYLYL CYCLASE"/>
    <property type="match status" value="1"/>
</dbReference>
<dbReference type="GO" id="GO:0005737">
    <property type="term" value="C:cytoplasm"/>
    <property type="evidence" value="ECO:0007669"/>
    <property type="project" value="TreeGrafter"/>
</dbReference>
<evidence type="ECO:0000259" key="3">
    <source>
        <dbReference type="PROSITE" id="PS50043"/>
    </source>
</evidence>
<dbReference type="PANTHER" id="PTHR16305:SF35">
    <property type="entry name" value="TRANSCRIPTIONAL ACTIVATOR DOMAIN"/>
    <property type="match status" value="1"/>
</dbReference>
<dbReference type="InterPro" id="IPR011990">
    <property type="entry name" value="TPR-like_helical_dom_sf"/>
</dbReference>
<dbReference type="PRINTS" id="PR00038">
    <property type="entry name" value="HTHLUXR"/>
</dbReference>
<dbReference type="Pfam" id="PF00196">
    <property type="entry name" value="GerE"/>
    <property type="match status" value="1"/>
</dbReference>
<dbReference type="AlphaFoldDB" id="A0A1I5CB51"/>